<sequence length="292" mass="30639">MVRGGSCCSGGGEVAGAIISSVPKKSLEQMLVAYSNGCSFSYPPQGPRKSSEVSADGVLGVWILLETWVGEEDGLVLCCVCTVVGRWSKTSNKGVADGGRGVREGGSFVDGKTSGGGMVRVVGEKSLDRASTGGRSGGVGEAVSSVDTSEICRWALAIATNTAAKAALTAASESLISAARDRKSVKLADGLKGPLRTLIHKATYLGFMGPFIGPQKYFHGPWSPFRSNFLISLLGLLTRAINLLHVRISYVLAHESLKLGKFGDPSKPLPPIQNPYFATGHRLAVLLFVKLV</sequence>
<reference evidence="1" key="2">
    <citation type="journal article" date="2024" name="Plant">
        <title>Genomic evolution and insights into agronomic trait innovations of Sesamum species.</title>
        <authorList>
            <person name="Miao H."/>
            <person name="Wang L."/>
            <person name="Qu L."/>
            <person name="Liu H."/>
            <person name="Sun Y."/>
            <person name="Le M."/>
            <person name="Wang Q."/>
            <person name="Wei S."/>
            <person name="Zheng Y."/>
            <person name="Lin W."/>
            <person name="Duan Y."/>
            <person name="Cao H."/>
            <person name="Xiong S."/>
            <person name="Wang X."/>
            <person name="Wei L."/>
            <person name="Li C."/>
            <person name="Ma Q."/>
            <person name="Ju M."/>
            <person name="Zhao R."/>
            <person name="Li G."/>
            <person name="Mu C."/>
            <person name="Tian Q."/>
            <person name="Mei H."/>
            <person name="Zhang T."/>
            <person name="Gao T."/>
            <person name="Zhang H."/>
        </authorList>
    </citation>
    <scope>NUCLEOTIDE SEQUENCE</scope>
    <source>
        <strain evidence="1">3651</strain>
    </source>
</reference>
<dbReference type="Proteomes" id="UP001293254">
    <property type="component" value="Unassembled WGS sequence"/>
</dbReference>
<evidence type="ECO:0000313" key="1">
    <source>
        <dbReference type="EMBL" id="KAK4441778.1"/>
    </source>
</evidence>
<dbReference type="AlphaFoldDB" id="A0AAE1Z5G5"/>
<accession>A0AAE1Z5G5</accession>
<reference evidence="1" key="1">
    <citation type="submission" date="2020-06" db="EMBL/GenBank/DDBJ databases">
        <authorList>
            <person name="Li T."/>
            <person name="Hu X."/>
            <person name="Zhang T."/>
            <person name="Song X."/>
            <person name="Zhang H."/>
            <person name="Dai N."/>
            <person name="Sheng W."/>
            <person name="Hou X."/>
            <person name="Wei L."/>
        </authorList>
    </citation>
    <scope>NUCLEOTIDE SEQUENCE</scope>
    <source>
        <strain evidence="1">3651</strain>
        <tissue evidence="1">Leaf</tissue>
    </source>
</reference>
<proteinExistence type="predicted"/>
<name>A0AAE1Z5G5_9LAMI</name>
<organism evidence="1 2">
    <name type="scientific">Sesamum alatum</name>
    <dbReference type="NCBI Taxonomy" id="300844"/>
    <lineage>
        <taxon>Eukaryota</taxon>
        <taxon>Viridiplantae</taxon>
        <taxon>Streptophyta</taxon>
        <taxon>Embryophyta</taxon>
        <taxon>Tracheophyta</taxon>
        <taxon>Spermatophyta</taxon>
        <taxon>Magnoliopsida</taxon>
        <taxon>eudicotyledons</taxon>
        <taxon>Gunneridae</taxon>
        <taxon>Pentapetalae</taxon>
        <taxon>asterids</taxon>
        <taxon>lamiids</taxon>
        <taxon>Lamiales</taxon>
        <taxon>Pedaliaceae</taxon>
        <taxon>Sesamum</taxon>
    </lineage>
</organism>
<gene>
    <name evidence="1" type="ORF">Salat_0512700</name>
</gene>
<evidence type="ECO:0000313" key="2">
    <source>
        <dbReference type="Proteomes" id="UP001293254"/>
    </source>
</evidence>
<dbReference type="EMBL" id="JACGWO010000001">
    <property type="protein sequence ID" value="KAK4441778.1"/>
    <property type="molecule type" value="Genomic_DNA"/>
</dbReference>
<comment type="caution">
    <text evidence="1">The sequence shown here is derived from an EMBL/GenBank/DDBJ whole genome shotgun (WGS) entry which is preliminary data.</text>
</comment>
<protein>
    <submittedName>
        <fullName evidence="1">Uncharacterized protein</fullName>
    </submittedName>
</protein>
<keyword evidence="2" id="KW-1185">Reference proteome</keyword>